<evidence type="ECO:0000256" key="2">
    <source>
        <dbReference type="ARBA" id="ARBA00004651"/>
    </source>
</evidence>
<dbReference type="InterPro" id="IPR005467">
    <property type="entry name" value="His_kinase_dom"/>
</dbReference>
<dbReference type="CDD" id="cd12912">
    <property type="entry name" value="PDC2_MCP_like"/>
    <property type="match status" value="1"/>
</dbReference>
<keyword evidence="12" id="KW-0902">Two-component regulatory system</keyword>
<evidence type="ECO:0000256" key="4">
    <source>
        <dbReference type="ARBA" id="ARBA00022475"/>
    </source>
</evidence>
<dbReference type="PROSITE" id="PS50113">
    <property type="entry name" value="PAC"/>
    <property type="match status" value="1"/>
</dbReference>
<dbReference type="PANTHER" id="PTHR43065">
    <property type="entry name" value="SENSOR HISTIDINE KINASE"/>
    <property type="match status" value="1"/>
</dbReference>
<dbReference type="InterPro" id="IPR003594">
    <property type="entry name" value="HATPase_dom"/>
</dbReference>
<dbReference type="EMBL" id="CP067134">
    <property type="protein sequence ID" value="WCR10636.1"/>
    <property type="molecule type" value="Genomic_DNA"/>
</dbReference>
<gene>
    <name evidence="18" type="ORF">JHW45_16590</name>
</gene>
<dbReference type="PROSITE" id="PS50109">
    <property type="entry name" value="HIS_KIN"/>
    <property type="match status" value="1"/>
</dbReference>
<dbReference type="NCBIfam" id="TIGR00229">
    <property type="entry name" value="sensory_box"/>
    <property type="match status" value="1"/>
</dbReference>
<dbReference type="Pfam" id="PF00512">
    <property type="entry name" value="HisKA"/>
    <property type="match status" value="1"/>
</dbReference>
<dbReference type="Proteomes" id="UP001218412">
    <property type="component" value="Chromosome"/>
</dbReference>
<evidence type="ECO:0000256" key="12">
    <source>
        <dbReference type="ARBA" id="ARBA00023012"/>
    </source>
</evidence>
<dbReference type="PRINTS" id="PR00344">
    <property type="entry name" value="BCTRLSENSOR"/>
</dbReference>
<dbReference type="SUPFAM" id="SSF47384">
    <property type="entry name" value="Homodimeric domain of signal transducing histidine kinase"/>
    <property type="match status" value="1"/>
</dbReference>
<dbReference type="Gene3D" id="3.30.450.20">
    <property type="entry name" value="PAS domain"/>
    <property type="match status" value="3"/>
</dbReference>
<dbReference type="InterPro" id="IPR001610">
    <property type="entry name" value="PAC"/>
</dbReference>
<evidence type="ECO:0000256" key="15">
    <source>
        <dbReference type="SAM" id="Phobius"/>
    </source>
</evidence>
<dbReference type="Gene3D" id="1.10.287.130">
    <property type="match status" value="1"/>
</dbReference>
<name>A0ABY7SUC1_9RHOB</name>
<keyword evidence="6" id="KW-0808">Transferase</keyword>
<proteinExistence type="predicted"/>
<dbReference type="EC" id="2.7.13.3" evidence="3"/>
<evidence type="ECO:0000313" key="18">
    <source>
        <dbReference type="EMBL" id="WCR10636.1"/>
    </source>
</evidence>
<dbReference type="CDD" id="cd00082">
    <property type="entry name" value="HisKA"/>
    <property type="match status" value="1"/>
</dbReference>
<evidence type="ECO:0000256" key="5">
    <source>
        <dbReference type="ARBA" id="ARBA00022553"/>
    </source>
</evidence>
<dbReference type="Pfam" id="PF02743">
    <property type="entry name" value="dCache_1"/>
    <property type="match status" value="1"/>
</dbReference>
<evidence type="ECO:0000256" key="9">
    <source>
        <dbReference type="ARBA" id="ARBA00022777"/>
    </source>
</evidence>
<evidence type="ECO:0000256" key="14">
    <source>
        <dbReference type="SAM" id="Coils"/>
    </source>
</evidence>
<keyword evidence="8" id="KW-0547">Nucleotide-binding</keyword>
<evidence type="ECO:0000259" key="17">
    <source>
        <dbReference type="PROSITE" id="PS50113"/>
    </source>
</evidence>
<evidence type="ECO:0000256" key="7">
    <source>
        <dbReference type="ARBA" id="ARBA00022692"/>
    </source>
</evidence>
<dbReference type="SMART" id="SM00387">
    <property type="entry name" value="HATPase_c"/>
    <property type="match status" value="1"/>
</dbReference>
<evidence type="ECO:0000256" key="6">
    <source>
        <dbReference type="ARBA" id="ARBA00022679"/>
    </source>
</evidence>
<keyword evidence="13 15" id="KW-0472">Membrane</keyword>
<keyword evidence="7 15" id="KW-0812">Transmembrane</keyword>
<dbReference type="InterPro" id="IPR036890">
    <property type="entry name" value="HATPase_C_sf"/>
</dbReference>
<keyword evidence="19" id="KW-1185">Reference proteome</keyword>
<feature type="coiled-coil region" evidence="14">
    <location>
        <begin position="666"/>
        <end position="693"/>
    </location>
</feature>
<dbReference type="SUPFAM" id="SSF55874">
    <property type="entry name" value="ATPase domain of HSP90 chaperone/DNA topoisomerase II/histidine kinase"/>
    <property type="match status" value="1"/>
</dbReference>
<evidence type="ECO:0000256" key="8">
    <source>
        <dbReference type="ARBA" id="ARBA00022741"/>
    </source>
</evidence>
<dbReference type="Pfam" id="PF02518">
    <property type="entry name" value="HATPase_c"/>
    <property type="match status" value="1"/>
</dbReference>
<dbReference type="RefSeq" id="WP_272858703.1">
    <property type="nucleotide sequence ID" value="NZ_CP067134.1"/>
</dbReference>
<feature type="domain" description="PAC" evidence="17">
    <location>
        <begin position="484"/>
        <end position="536"/>
    </location>
</feature>
<dbReference type="InterPro" id="IPR000700">
    <property type="entry name" value="PAS-assoc_C"/>
</dbReference>
<dbReference type="SUPFAM" id="SSF55785">
    <property type="entry name" value="PYP-like sensor domain (PAS domain)"/>
    <property type="match status" value="1"/>
</dbReference>
<feature type="transmembrane region" description="Helical" evidence="15">
    <location>
        <begin position="341"/>
        <end position="363"/>
    </location>
</feature>
<keyword evidence="9" id="KW-0418">Kinase</keyword>
<reference evidence="18 19" key="1">
    <citation type="submission" date="2021-01" db="EMBL/GenBank/DDBJ databases">
        <title>Biogeographic distribution of Paracoccus.</title>
        <authorList>
            <person name="Hollensteiner J."/>
            <person name="Leineberger J."/>
            <person name="Brinkhoff T."/>
            <person name="Daniel R."/>
        </authorList>
    </citation>
    <scope>NUCLEOTIDE SEQUENCE [LARGE SCALE GENOMIC DNA]</scope>
    <source>
        <strain evidence="18 19">LMG25392</strain>
    </source>
</reference>
<evidence type="ECO:0000256" key="10">
    <source>
        <dbReference type="ARBA" id="ARBA00022840"/>
    </source>
</evidence>
<dbReference type="CDD" id="cd12913">
    <property type="entry name" value="PDC1_MCP_like"/>
    <property type="match status" value="1"/>
</dbReference>
<dbReference type="Gene3D" id="3.30.565.10">
    <property type="entry name" value="Histidine kinase-like ATPase, C-terminal domain"/>
    <property type="match status" value="1"/>
</dbReference>
<evidence type="ECO:0000256" key="3">
    <source>
        <dbReference type="ARBA" id="ARBA00012438"/>
    </source>
</evidence>
<keyword evidence="5" id="KW-0597">Phosphoprotein</keyword>
<evidence type="ECO:0000259" key="16">
    <source>
        <dbReference type="PROSITE" id="PS50109"/>
    </source>
</evidence>
<dbReference type="InterPro" id="IPR033479">
    <property type="entry name" value="dCache_1"/>
</dbReference>
<protein>
    <recommendedName>
        <fullName evidence="3">histidine kinase</fullName>
        <ecNumber evidence="3">2.7.13.3</ecNumber>
    </recommendedName>
</protein>
<dbReference type="SUPFAM" id="SSF103190">
    <property type="entry name" value="Sensory domain-like"/>
    <property type="match status" value="1"/>
</dbReference>
<keyword evidence="14" id="KW-0175">Coiled coil</keyword>
<comment type="subcellular location">
    <subcellularLocation>
        <location evidence="2">Cell membrane</location>
        <topology evidence="2">Multi-pass membrane protein</topology>
    </subcellularLocation>
</comment>
<dbReference type="InterPro" id="IPR000014">
    <property type="entry name" value="PAS"/>
</dbReference>
<keyword evidence="11 15" id="KW-1133">Transmembrane helix</keyword>
<dbReference type="SMART" id="SM00086">
    <property type="entry name" value="PAC"/>
    <property type="match status" value="1"/>
</dbReference>
<organism evidence="18 19">
    <name type="scientific">Paracoccus stylophorae</name>
    <dbReference type="NCBI Taxonomy" id="659350"/>
    <lineage>
        <taxon>Bacteria</taxon>
        <taxon>Pseudomonadati</taxon>
        <taxon>Pseudomonadota</taxon>
        <taxon>Alphaproteobacteria</taxon>
        <taxon>Rhodobacterales</taxon>
        <taxon>Paracoccaceae</taxon>
        <taxon>Paracoccus</taxon>
    </lineage>
</organism>
<dbReference type="CDD" id="cd00130">
    <property type="entry name" value="PAS"/>
    <property type="match status" value="1"/>
</dbReference>
<feature type="domain" description="Histidine kinase" evidence="16">
    <location>
        <begin position="556"/>
        <end position="768"/>
    </location>
</feature>
<dbReference type="InterPro" id="IPR035965">
    <property type="entry name" value="PAS-like_dom_sf"/>
</dbReference>
<evidence type="ECO:0000256" key="1">
    <source>
        <dbReference type="ARBA" id="ARBA00000085"/>
    </source>
</evidence>
<dbReference type="PANTHER" id="PTHR43065:SF10">
    <property type="entry name" value="PEROXIDE STRESS-ACTIVATED HISTIDINE KINASE MAK3"/>
    <property type="match status" value="1"/>
</dbReference>
<keyword evidence="10" id="KW-0067">ATP-binding</keyword>
<comment type="catalytic activity">
    <reaction evidence="1">
        <text>ATP + protein L-histidine = ADP + protein N-phospho-L-histidine.</text>
        <dbReference type="EC" id="2.7.13.3"/>
    </reaction>
</comment>
<dbReference type="InterPro" id="IPR003661">
    <property type="entry name" value="HisK_dim/P_dom"/>
</dbReference>
<evidence type="ECO:0000256" key="11">
    <source>
        <dbReference type="ARBA" id="ARBA00022989"/>
    </source>
</evidence>
<dbReference type="Pfam" id="PF13426">
    <property type="entry name" value="PAS_9"/>
    <property type="match status" value="1"/>
</dbReference>
<dbReference type="InterPro" id="IPR036097">
    <property type="entry name" value="HisK_dim/P_sf"/>
</dbReference>
<dbReference type="InterPro" id="IPR004358">
    <property type="entry name" value="Sig_transdc_His_kin-like_C"/>
</dbReference>
<evidence type="ECO:0000256" key="13">
    <source>
        <dbReference type="ARBA" id="ARBA00023136"/>
    </source>
</evidence>
<dbReference type="SMART" id="SM00388">
    <property type="entry name" value="HisKA"/>
    <property type="match status" value="1"/>
</dbReference>
<dbReference type="InterPro" id="IPR029151">
    <property type="entry name" value="Sensor-like_sf"/>
</dbReference>
<accession>A0ABY7SUC1</accession>
<evidence type="ECO:0000313" key="19">
    <source>
        <dbReference type="Proteomes" id="UP001218412"/>
    </source>
</evidence>
<keyword evidence="4" id="KW-1003">Cell membrane</keyword>
<sequence>MRNSLAALLAVGLAGLQFLAVLAVVFSSYLTSQRVLMDHARTLLSDVGNNTAEHSSRFLNPAQGAAELAARLAQHEVLASDNPAQLEQFLFQQLRITPQFSGLYFGGEDGSFVYVMRTDAPAPFRSKLITFEDGARSVDFVWRTEDFQPVERARDPGDRFDPRSRPWYRRASAAMATIWTEPYIFFSSQQPGITLAAPVPDGNGGIRGVVGVDIEISNISNFLARLQIGTHGRALIINSNGDVIAHPDPSLIKTRDSDGTLRFVSIDEFGDPIARAAFANLVGSVAFPIQNELFSEFSHDGDAYIANVLPAISEQMPWTIAVYAPQNDFIGELRRNRAFNIWIAALVAAITGIVGLALALYIYRPVREFAVRSALISQGEVDAAEPLPRTYKELALANESLMQQIVARKKAEREYGQTFDLSPRAMAQISPATGRFLKVNAAFCDLTGHDADRLLQMRFADLTVQGDPPMFTPQAFADDDVFTADREARIRRRDGEIVCIRVNAILIRDHRGTPLHAVVTMDDLTEARARENEIVRLNRDLSHLARGNTMGQMAAGLAHELNQPLTTIAQNADTGLLIVDKAGNSAPELREVLTEIEQQSLRAGEIIRALRGFIGKDESRVTAFDLAELLEQARRLVQAEAVEANVTVVAALPDLPPVRAHRVQIAQVLVNLLRNAIEAMADAESKLRRVTVAAQRRGDMVEVTVEDTGPGVDPSVSLFSQFETTKATGMGLGLSICRSMIEANGGSLMLDRNHQPGARFRFTLRVDGTGTDAV</sequence>